<sequence length="100" mass="10425">MWPNQRAPQEGEVEIRVVHVGPGSPNGLDQNSQAGSAPRVPQPQLPAQAAGGNSQGQGQAPLPRRQARPQGAGQGQTQSQDQRHQNGIPNFLPGSPVISA</sequence>
<dbReference type="EMBL" id="RQTK01000373">
    <property type="protein sequence ID" value="RUS80779.1"/>
    <property type="molecule type" value="Genomic_DNA"/>
</dbReference>
<dbReference type="AlphaFoldDB" id="A0A433TGW6"/>
<protein>
    <submittedName>
        <fullName evidence="2">Uncharacterized protein</fullName>
    </submittedName>
</protein>
<feature type="compositionally biased region" description="Low complexity" evidence="1">
    <location>
        <begin position="47"/>
        <end position="71"/>
    </location>
</feature>
<proteinExistence type="predicted"/>
<evidence type="ECO:0000256" key="1">
    <source>
        <dbReference type="SAM" id="MobiDB-lite"/>
    </source>
</evidence>
<evidence type="ECO:0000313" key="3">
    <source>
        <dbReference type="Proteomes" id="UP000271974"/>
    </source>
</evidence>
<dbReference type="Proteomes" id="UP000271974">
    <property type="component" value="Unassembled WGS sequence"/>
</dbReference>
<reference evidence="2 3" key="1">
    <citation type="submission" date="2019-01" db="EMBL/GenBank/DDBJ databases">
        <title>A draft genome assembly of the solar-powered sea slug Elysia chlorotica.</title>
        <authorList>
            <person name="Cai H."/>
            <person name="Li Q."/>
            <person name="Fang X."/>
            <person name="Li J."/>
            <person name="Curtis N.E."/>
            <person name="Altenburger A."/>
            <person name="Shibata T."/>
            <person name="Feng M."/>
            <person name="Maeda T."/>
            <person name="Schwartz J.A."/>
            <person name="Shigenobu S."/>
            <person name="Lundholm N."/>
            <person name="Nishiyama T."/>
            <person name="Yang H."/>
            <person name="Hasebe M."/>
            <person name="Li S."/>
            <person name="Pierce S.K."/>
            <person name="Wang J."/>
        </authorList>
    </citation>
    <scope>NUCLEOTIDE SEQUENCE [LARGE SCALE GENOMIC DNA]</scope>
    <source>
        <strain evidence="2">EC2010</strain>
        <tissue evidence="2">Whole organism of an adult</tissue>
    </source>
</reference>
<name>A0A433TGW6_ELYCH</name>
<comment type="caution">
    <text evidence="2">The sequence shown here is derived from an EMBL/GenBank/DDBJ whole genome shotgun (WGS) entry which is preliminary data.</text>
</comment>
<feature type="region of interest" description="Disordered" evidence="1">
    <location>
        <begin position="1"/>
        <end position="100"/>
    </location>
</feature>
<organism evidence="2 3">
    <name type="scientific">Elysia chlorotica</name>
    <name type="common">Eastern emerald elysia</name>
    <name type="synonym">Sea slug</name>
    <dbReference type="NCBI Taxonomy" id="188477"/>
    <lineage>
        <taxon>Eukaryota</taxon>
        <taxon>Metazoa</taxon>
        <taxon>Spiralia</taxon>
        <taxon>Lophotrochozoa</taxon>
        <taxon>Mollusca</taxon>
        <taxon>Gastropoda</taxon>
        <taxon>Heterobranchia</taxon>
        <taxon>Euthyneura</taxon>
        <taxon>Panpulmonata</taxon>
        <taxon>Sacoglossa</taxon>
        <taxon>Placobranchoidea</taxon>
        <taxon>Plakobranchidae</taxon>
        <taxon>Elysia</taxon>
    </lineage>
</organism>
<evidence type="ECO:0000313" key="2">
    <source>
        <dbReference type="EMBL" id="RUS80779.1"/>
    </source>
</evidence>
<keyword evidence="3" id="KW-1185">Reference proteome</keyword>
<feature type="compositionally biased region" description="Polar residues" evidence="1">
    <location>
        <begin position="77"/>
        <end position="88"/>
    </location>
</feature>
<accession>A0A433TGW6</accession>
<gene>
    <name evidence="2" type="ORF">EGW08_011449</name>
</gene>